<feature type="transmembrane region" description="Helical" evidence="8">
    <location>
        <begin position="211"/>
        <end position="229"/>
    </location>
</feature>
<feature type="transmembrane region" description="Helical" evidence="8">
    <location>
        <begin position="70"/>
        <end position="90"/>
    </location>
</feature>
<feature type="transmembrane region" description="Helical" evidence="8">
    <location>
        <begin position="273"/>
        <end position="296"/>
    </location>
</feature>
<dbReference type="GO" id="GO:0016020">
    <property type="term" value="C:membrane"/>
    <property type="evidence" value="ECO:0007669"/>
    <property type="project" value="UniProtKB-SubCell"/>
</dbReference>
<evidence type="ECO:0000313" key="9">
    <source>
        <dbReference type="EMBL" id="CAK9184845.1"/>
    </source>
</evidence>
<keyword evidence="7 8" id="KW-0927">Auxin signaling pathway</keyword>
<protein>
    <recommendedName>
        <fullName evidence="8">Auxin efflux carrier component</fullName>
    </recommendedName>
</protein>
<keyword evidence="10" id="KW-1185">Reference proteome</keyword>
<reference evidence="9 10" key="1">
    <citation type="submission" date="2024-02" db="EMBL/GenBank/DDBJ databases">
        <authorList>
            <person name="Vignale AGUSTIN F."/>
            <person name="Sosa J E."/>
            <person name="Modenutti C."/>
        </authorList>
    </citation>
    <scope>NUCLEOTIDE SEQUENCE [LARGE SCALE GENOMIC DNA]</scope>
</reference>
<dbReference type="AlphaFoldDB" id="A0ABC8UUW7"/>
<dbReference type="PANTHER" id="PTHR31752:SF2">
    <property type="entry name" value="AUXIN EFFLUX CARRIER COMPONENT 5"/>
    <property type="match status" value="1"/>
</dbReference>
<feature type="transmembrane region" description="Helical" evidence="8">
    <location>
        <begin position="7"/>
        <end position="28"/>
    </location>
</feature>
<comment type="function">
    <text evidence="8">May act as a component of the auxin efflux carrier.</text>
</comment>
<evidence type="ECO:0000313" key="10">
    <source>
        <dbReference type="Proteomes" id="UP001642360"/>
    </source>
</evidence>
<feature type="transmembrane region" description="Helical" evidence="8">
    <location>
        <begin position="40"/>
        <end position="58"/>
    </location>
</feature>
<organism evidence="9 10">
    <name type="scientific">Ilex paraguariensis</name>
    <name type="common">yerba mate</name>
    <dbReference type="NCBI Taxonomy" id="185542"/>
    <lineage>
        <taxon>Eukaryota</taxon>
        <taxon>Viridiplantae</taxon>
        <taxon>Streptophyta</taxon>
        <taxon>Embryophyta</taxon>
        <taxon>Tracheophyta</taxon>
        <taxon>Spermatophyta</taxon>
        <taxon>Magnoliopsida</taxon>
        <taxon>eudicotyledons</taxon>
        <taxon>Gunneridae</taxon>
        <taxon>Pentapetalae</taxon>
        <taxon>asterids</taxon>
        <taxon>campanulids</taxon>
        <taxon>Aquifoliales</taxon>
        <taxon>Aquifoliaceae</taxon>
        <taxon>Ilex</taxon>
    </lineage>
</organism>
<comment type="subcellular location">
    <subcellularLocation>
        <location evidence="1 8">Membrane</location>
        <topology evidence="1 8">Multi-pass membrane protein</topology>
    </subcellularLocation>
</comment>
<keyword evidence="5 8" id="KW-1133">Transmembrane helix</keyword>
<dbReference type="GO" id="GO:0009734">
    <property type="term" value="P:auxin-activated signaling pathway"/>
    <property type="evidence" value="ECO:0007669"/>
    <property type="project" value="UniProtKB-UniRule"/>
</dbReference>
<dbReference type="InterPro" id="IPR004776">
    <property type="entry name" value="Mem_transp_PIN-like"/>
</dbReference>
<evidence type="ECO:0000256" key="7">
    <source>
        <dbReference type="ARBA" id="ARBA00023294"/>
    </source>
</evidence>
<dbReference type="GO" id="GO:0060918">
    <property type="term" value="P:auxin transport"/>
    <property type="evidence" value="ECO:0007669"/>
    <property type="project" value="UniProtKB-ARBA"/>
</dbReference>
<feature type="transmembrane region" description="Helical" evidence="8">
    <location>
        <begin position="329"/>
        <end position="351"/>
    </location>
</feature>
<evidence type="ECO:0000256" key="8">
    <source>
        <dbReference type="RuleBase" id="RU362108"/>
    </source>
</evidence>
<evidence type="ECO:0000256" key="4">
    <source>
        <dbReference type="ARBA" id="ARBA00022692"/>
    </source>
</evidence>
<proteinExistence type="inferred from homology"/>
<comment type="caution">
    <text evidence="8">Lacks conserved residue(s) required for the propagation of feature annotation.</text>
</comment>
<keyword evidence="4 8" id="KW-0812">Transmembrane</keyword>
<feature type="transmembrane region" description="Helical" evidence="8">
    <location>
        <begin position="241"/>
        <end position="261"/>
    </location>
</feature>
<gene>
    <name evidence="9" type="ORF">ILEXP_LOCUS55193</name>
</gene>
<keyword evidence="3 8" id="KW-0813">Transport</keyword>
<comment type="similarity">
    <text evidence="2 8">Belongs to the auxin efflux carrier (TC 2.A.69.1) family.</text>
</comment>
<evidence type="ECO:0000256" key="2">
    <source>
        <dbReference type="ARBA" id="ARBA00009177"/>
    </source>
</evidence>
<dbReference type="EMBL" id="CAUOFW020009102">
    <property type="protein sequence ID" value="CAK9184845.1"/>
    <property type="molecule type" value="Genomic_DNA"/>
</dbReference>
<dbReference type="InterPro" id="IPR014024">
    <property type="entry name" value="Auxin_eff_plant"/>
</dbReference>
<evidence type="ECO:0000256" key="5">
    <source>
        <dbReference type="ARBA" id="ARBA00022989"/>
    </source>
</evidence>
<keyword evidence="6 8" id="KW-0472">Membrane</keyword>
<evidence type="ECO:0000256" key="3">
    <source>
        <dbReference type="ARBA" id="ARBA00022448"/>
    </source>
</evidence>
<sequence length="369" mass="40696">MIGWEDFYKVVVAMVPLYVPLVLGYGSVKWWHMFTPEQCDAINLFASYFIIPLFNFEFTSHVNPFKMNYLFIAADVISKSLVLLALALWANCSGHGTYSWSITSFSLSTINNTLVVGVPLMKAMYGQMGMDLVIQSSVMQSTLWLMVILFMLELRRTRIGFSTNKITRDSDDVHEESAGKDLEGSTNFVVRENPSFRLMMKIVWLKLAKNPNSYACILGLAWAFVSNRWHLKMPSIVEGSILILSRAGAGASMFSMGLFMALQENIIACGASLTMFGMILRFVGAPATMAIGSFAVGLRGDVLSVSIIQAALPQAVISFLFAKEYGLHANVLSTVVIFGTIVSLPVLIAYYGTSFGMYIGGVQNIPVHD</sequence>
<evidence type="ECO:0000256" key="1">
    <source>
        <dbReference type="ARBA" id="ARBA00004141"/>
    </source>
</evidence>
<dbReference type="InterPro" id="IPR051107">
    <property type="entry name" value="Auxin_Efflux_Carrier"/>
</dbReference>
<feature type="transmembrane region" description="Helical" evidence="8">
    <location>
        <begin position="132"/>
        <end position="152"/>
    </location>
</feature>
<accession>A0ABC8UUW7</accession>
<dbReference type="Pfam" id="PF03547">
    <property type="entry name" value="Mem_trans"/>
    <property type="match status" value="1"/>
</dbReference>
<dbReference type="PANTHER" id="PTHR31752">
    <property type="entry name" value="AUXIN EFFLUX CARRIER COMPONENT 1B-RELATED"/>
    <property type="match status" value="1"/>
</dbReference>
<dbReference type="NCBIfam" id="TIGR00946">
    <property type="entry name" value="2a69"/>
    <property type="match status" value="1"/>
</dbReference>
<feature type="transmembrane region" description="Helical" evidence="8">
    <location>
        <begin position="302"/>
        <end position="322"/>
    </location>
</feature>
<dbReference type="Proteomes" id="UP001642360">
    <property type="component" value="Unassembled WGS sequence"/>
</dbReference>
<name>A0ABC8UUW7_9AQUA</name>
<evidence type="ECO:0000256" key="6">
    <source>
        <dbReference type="ARBA" id="ARBA00023136"/>
    </source>
</evidence>
<comment type="caution">
    <text evidence="9">The sequence shown here is derived from an EMBL/GenBank/DDBJ whole genome shotgun (WGS) entry which is preliminary data.</text>
</comment>